<evidence type="ECO:0000313" key="3">
    <source>
        <dbReference type="Proteomes" id="UP000015347"/>
    </source>
</evidence>
<proteinExistence type="predicted"/>
<dbReference type="eggNOG" id="COG0154">
    <property type="taxonomic scope" value="Bacteria"/>
</dbReference>
<dbReference type="PANTHER" id="PTHR11895">
    <property type="entry name" value="TRANSAMIDASE"/>
    <property type="match status" value="1"/>
</dbReference>
<dbReference type="Proteomes" id="UP000015347">
    <property type="component" value="Unassembled WGS sequence"/>
</dbReference>
<dbReference type="GO" id="GO:0003824">
    <property type="term" value="F:catalytic activity"/>
    <property type="evidence" value="ECO:0007669"/>
    <property type="project" value="InterPro"/>
</dbReference>
<dbReference type="InterPro" id="IPR023631">
    <property type="entry name" value="Amidase_dom"/>
</dbReference>
<organism evidence="2 3">
    <name type="scientific">Salipiger mucosus DSM 16094</name>
    <dbReference type="NCBI Taxonomy" id="1123237"/>
    <lineage>
        <taxon>Bacteria</taxon>
        <taxon>Pseudomonadati</taxon>
        <taxon>Pseudomonadota</taxon>
        <taxon>Alphaproteobacteria</taxon>
        <taxon>Rhodobacterales</taxon>
        <taxon>Roseobacteraceae</taxon>
        <taxon>Salipiger</taxon>
    </lineage>
</organism>
<feature type="domain" description="Amidase" evidence="1">
    <location>
        <begin position="18"/>
        <end position="180"/>
    </location>
</feature>
<dbReference type="Gene3D" id="3.90.1300.10">
    <property type="entry name" value="Amidase signature (AS) domain"/>
    <property type="match status" value="1"/>
</dbReference>
<dbReference type="HOGENOM" id="CLU_009600_0_3_5"/>
<name>S9RBC0_9RHOB</name>
<keyword evidence="3" id="KW-1185">Reference proteome</keyword>
<evidence type="ECO:0000259" key="1">
    <source>
        <dbReference type="Pfam" id="PF01425"/>
    </source>
</evidence>
<reference evidence="3" key="1">
    <citation type="journal article" date="2014" name="Stand. Genomic Sci.">
        <title>Genome sequence of the exopolysaccharide-producing Salipiger mucosus type strain (DSM 16094(T)), a moderately halophilic member of the Roseobacter clade.</title>
        <authorList>
            <person name="Riedel T."/>
            <person name="Spring S."/>
            <person name="Fiebig A."/>
            <person name="Petersen J."/>
            <person name="Kyrpides N.C."/>
            <person name="Goker M."/>
            <person name="Klenk H.P."/>
        </authorList>
    </citation>
    <scope>NUCLEOTIDE SEQUENCE [LARGE SCALE GENOMIC DNA]</scope>
    <source>
        <strain evidence="3">DSM 16094</strain>
    </source>
</reference>
<dbReference type="SUPFAM" id="SSF75304">
    <property type="entry name" value="Amidase signature (AS) enzymes"/>
    <property type="match status" value="1"/>
</dbReference>
<evidence type="ECO:0000313" key="2">
    <source>
        <dbReference type="EMBL" id="EPX75430.1"/>
    </source>
</evidence>
<dbReference type="PANTHER" id="PTHR11895:SF67">
    <property type="entry name" value="AMIDASE DOMAIN-CONTAINING PROTEIN"/>
    <property type="match status" value="1"/>
</dbReference>
<dbReference type="AlphaFoldDB" id="S9RBC0"/>
<dbReference type="InterPro" id="IPR036928">
    <property type="entry name" value="AS_sf"/>
</dbReference>
<sequence length="378" mass="39571">MDRDINAFVEVLDPTPEVSGPLSGLRFGVKEVIEQEGLATPLGVPFLGDRIGKENAEVVDSLLDAGARRLGTTRSTMLAIAGDSGARNPLDLSRSPGGSSAGSAAAVAAGFLDFALGTQTVGSIVRPASYCGVVGFKPTFDVLPTRGVMRLSVELDHVGLIARDVETAQRAFRALAGPRDGQGVLTKACLPAPWFDGDLPTPVEAACTGLAERLGTIGLAASSCTLPDDVTSAEGEILNGLLCKGVLDNHRAFIEANEAQLPAELLALAKTGARISRQDHAALRSERDRLGAIMERLFDDETVLVFPSVIDAPPKLGSGTGLREPQRLWTLLGWPAISIPFGSYGGDLDHLSVGVQLIARPGMDVPLLDLARRIEAGA</sequence>
<dbReference type="STRING" id="1123237.Salmuc_00157"/>
<comment type="caution">
    <text evidence="2">The sequence shown here is derived from an EMBL/GenBank/DDBJ whole genome shotgun (WGS) entry which is preliminary data.</text>
</comment>
<protein>
    <submittedName>
        <fullName evidence="2">Amidase</fullName>
    </submittedName>
</protein>
<dbReference type="InterPro" id="IPR000120">
    <property type="entry name" value="Amidase"/>
</dbReference>
<accession>S9RBC0</accession>
<dbReference type="Pfam" id="PF01425">
    <property type="entry name" value="Amidase"/>
    <property type="match status" value="1"/>
</dbReference>
<gene>
    <name evidence="2" type="ORF">Salmuc_00157</name>
</gene>
<dbReference type="EMBL" id="APVH01000081">
    <property type="protein sequence ID" value="EPX75430.1"/>
    <property type="molecule type" value="Genomic_DNA"/>
</dbReference>